<evidence type="ECO:0000259" key="5">
    <source>
        <dbReference type="Pfam" id="PF00535"/>
    </source>
</evidence>
<keyword evidence="4 6" id="KW-0808">Transferase</keyword>
<dbReference type="Gene3D" id="3.90.550.10">
    <property type="entry name" value="Spore Coat Polysaccharide Biosynthesis Protein SpsA, Chain A"/>
    <property type="match status" value="1"/>
</dbReference>
<evidence type="ECO:0000256" key="3">
    <source>
        <dbReference type="ARBA" id="ARBA00022676"/>
    </source>
</evidence>
<dbReference type="Pfam" id="PF00535">
    <property type="entry name" value="Glycos_transf_2"/>
    <property type="match status" value="1"/>
</dbReference>
<dbReference type="InterPro" id="IPR001173">
    <property type="entry name" value="Glyco_trans_2-like"/>
</dbReference>
<dbReference type="EMBL" id="JAUSXK010000001">
    <property type="protein sequence ID" value="MDQ0645050.1"/>
    <property type="molecule type" value="Genomic_DNA"/>
</dbReference>
<dbReference type="EC" id="2.4.1.-" evidence="6"/>
<dbReference type="PANTHER" id="PTHR43179:SF12">
    <property type="entry name" value="GALACTOFURANOSYLTRANSFERASE GLFT2"/>
    <property type="match status" value="1"/>
</dbReference>
<evidence type="ECO:0000256" key="4">
    <source>
        <dbReference type="ARBA" id="ARBA00022679"/>
    </source>
</evidence>
<name>A0ABU0PCI2_9MICO</name>
<gene>
    <name evidence="6" type="ORF">QFZ46_003210</name>
</gene>
<accession>A0ABU0PCI2</accession>
<evidence type="ECO:0000313" key="6">
    <source>
        <dbReference type="EMBL" id="MDQ0645050.1"/>
    </source>
</evidence>
<evidence type="ECO:0000256" key="1">
    <source>
        <dbReference type="ARBA" id="ARBA00004776"/>
    </source>
</evidence>
<evidence type="ECO:0000313" key="7">
    <source>
        <dbReference type="Proteomes" id="UP001239085"/>
    </source>
</evidence>
<comment type="pathway">
    <text evidence="1">Cell wall biogenesis; cell wall polysaccharide biosynthesis.</text>
</comment>
<dbReference type="SUPFAM" id="SSF53448">
    <property type="entry name" value="Nucleotide-diphospho-sugar transferases"/>
    <property type="match status" value="1"/>
</dbReference>
<feature type="domain" description="Glycosyltransferase 2-like" evidence="5">
    <location>
        <begin position="20"/>
        <end position="122"/>
    </location>
</feature>
<dbReference type="GO" id="GO:0016757">
    <property type="term" value="F:glycosyltransferase activity"/>
    <property type="evidence" value="ECO:0007669"/>
    <property type="project" value="UniProtKB-KW"/>
</dbReference>
<dbReference type="Proteomes" id="UP001239085">
    <property type="component" value="Unassembled WGS sequence"/>
</dbReference>
<organism evidence="6 7">
    <name type="scientific">Microbacterium murale</name>
    <dbReference type="NCBI Taxonomy" id="1081040"/>
    <lineage>
        <taxon>Bacteria</taxon>
        <taxon>Bacillati</taxon>
        <taxon>Actinomycetota</taxon>
        <taxon>Actinomycetes</taxon>
        <taxon>Micrococcales</taxon>
        <taxon>Microbacteriaceae</taxon>
        <taxon>Microbacterium</taxon>
    </lineage>
</organism>
<keyword evidence="3 6" id="KW-0328">Glycosyltransferase</keyword>
<dbReference type="RefSeq" id="WP_307363218.1">
    <property type="nucleotide sequence ID" value="NZ_JAUSXK010000001.1"/>
</dbReference>
<sequence length="319" mass="34565">MKPNLEPVWAVLSTFRPGASAQHAVASVVGQVDGVIVVDDGSGPDADEVLAQLAELGANVVREADNVGIAAALNRGIRAAREHGAAQIITFDQDSVVPDGFVDTLRAAVRAAEADGVRVGVVVPEHFAAVRQARGEAAAIYSPAANVIQSGMLVPVAVIDAVGELRADFFIDLVDTEFELRLRRAGYAVLAASGIRLGHALGTQYLRELFGRPVRLPGIPPEITLSTPFRYFYRVRNRIVLNREYLRSAPKQITRDTLLDVIHFVNALWVARPRRALWRVYRAAISAALRGRMGRMPAGLAPTAASIHWNAPVFEMEQE</sequence>
<dbReference type="PANTHER" id="PTHR43179">
    <property type="entry name" value="RHAMNOSYLTRANSFERASE WBBL"/>
    <property type="match status" value="1"/>
</dbReference>
<dbReference type="InterPro" id="IPR029044">
    <property type="entry name" value="Nucleotide-diphossugar_trans"/>
</dbReference>
<evidence type="ECO:0000256" key="2">
    <source>
        <dbReference type="ARBA" id="ARBA00006739"/>
    </source>
</evidence>
<comment type="caution">
    <text evidence="6">The sequence shown here is derived from an EMBL/GenBank/DDBJ whole genome shotgun (WGS) entry which is preliminary data.</text>
</comment>
<protein>
    <submittedName>
        <fullName evidence="6">Rhamnosyltransferase</fullName>
        <ecNumber evidence="6">2.4.1.-</ecNumber>
    </submittedName>
</protein>
<keyword evidence="7" id="KW-1185">Reference proteome</keyword>
<proteinExistence type="inferred from homology"/>
<comment type="similarity">
    <text evidence="2">Belongs to the glycosyltransferase 2 family.</text>
</comment>
<reference evidence="6 7" key="1">
    <citation type="submission" date="2023-07" db="EMBL/GenBank/DDBJ databases">
        <title>Comparative genomics of wheat-associated soil bacteria to identify genetic determinants of phenazine resistance.</title>
        <authorList>
            <person name="Mouncey N."/>
        </authorList>
    </citation>
    <scope>NUCLEOTIDE SEQUENCE [LARGE SCALE GENOMIC DNA]</scope>
    <source>
        <strain evidence="6 7">W2I7</strain>
    </source>
</reference>